<feature type="compositionally biased region" description="Acidic residues" evidence="7">
    <location>
        <begin position="282"/>
        <end position="295"/>
    </location>
</feature>
<evidence type="ECO:0000256" key="3">
    <source>
        <dbReference type="ARBA" id="ARBA00022824"/>
    </source>
</evidence>
<feature type="region of interest" description="Disordered" evidence="7">
    <location>
        <begin position="163"/>
        <end position="186"/>
    </location>
</feature>
<dbReference type="InterPro" id="IPR003388">
    <property type="entry name" value="Reticulon"/>
</dbReference>
<comment type="caution">
    <text evidence="6">Lacks conserved residue(s) required for the propagation of feature annotation.</text>
</comment>
<sequence length="616" mass="69559">MDLDGRRAVTPRTGSAWENRMNEVKGGIKVFKDDKSLDDHDESSVKTELQVYRRMRGKQGLAGIAGKRKTWKTESSEGADKDLIQIAAQVSELGKNCDDQECGELSVRVKGDEIKKSGAQTPRLRSKWINNLDEQGRELSVADIKKSPVQTLRIRSDKDLGFDGVERSPRGVRTRSSVSQKGTNVSNDELRKDDKILVESYTASDYTNRRKSVEVLRKLNEVVNESRKSVDVSALRDIRTRPLGITTRLDDKLELRKFGEKVVTSNSGQLSQIESSPKLQVDDENELGEKEDDNADEIKLDTKDNVSIEAPKDDQVVIKDDKIQNSNVKSIPISQSVKRKPPAALKKPKIVPKPTRTKSTIPCVDEFKTVSNKHSKLQSFVDLVMWREPSKSAFIFGLGTFIIVSSSYTTDMNISLVSVISYVGLVYLAAIFLFRSILHRGALIVDDTSPEYVVGEEEAIWLLKLILPYINEFLSKIRALFSGDPATTMKLAVLLFVLARCGSSITIWKMVKLGFFGVFTVPKICSSYSSQLAAFGKFWIRRFKDAWESCSQKKGVGFFVFTVVWNLSSIVARVWAVFMLFVAFRYYQQQQQQHDEHHSEEWIEEESREGSVKVKN</sequence>
<feature type="transmembrane region" description="Helical" evidence="6">
    <location>
        <begin position="514"/>
        <end position="535"/>
    </location>
</feature>
<dbReference type="EMBL" id="CP093347">
    <property type="protein sequence ID" value="WOH02789.1"/>
    <property type="molecule type" value="Genomic_DNA"/>
</dbReference>
<protein>
    <recommendedName>
        <fullName evidence="6">Reticulon-like protein</fullName>
    </recommendedName>
</protein>
<evidence type="ECO:0000313" key="9">
    <source>
        <dbReference type="EMBL" id="WOH02789.1"/>
    </source>
</evidence>
<name>A0AAF0X987_DAUCS</name>
<keyword evidence="5 6" id="KW-0472">Membrane</keyword>
<feature type="compositionally biased region" description="Polar residues" evidence="7">
    <location>
        <begin position="174"/>
        <end position="186"/>
    </location>
</feature>
<comment type="subcellular location">
    <subcellularLocation>
        <location evidence="1 6">Endoplasmic reticulum membrane</location>
        <topology evidence="1 6">Multi-pass membrane protein</topology>
    </subcellularLocation>
</comment>
<dbReference type="PANTHER" id="PTHR46626">
    <property type="entry name" value="RETICULON-LIKE PROTEIN B17"/>
    <property type="match status" value="1"/>
</dbReference>
<evidence type="ECO:0000259" key="8">
    <source>
        <dbReference type="PROSITE" id="PS50845"/>
    </source>
</evidence>
<gene>
    <name evidence="9" type="ORF">DCAR_0522179</name>
</gene>
<evidence type="ECO:0000256" key="1">
    <source>
        <dbReference type="ARBA" id="ARBA00004477"/>
    </source>
</evidence>
<reference evidence="9" key="1">
    <citation type="journal article" date="2016" name="Nat. Genet.">
        <title>A high-quality carrot genome assembly provides new insights into carotenoid accumulation and asterid genome evolution.</title>
        <authorList>
            <person name="Iorizzo M."/>
            <person name="Ellison S."/>
            <person name="Senalik D."/>
            <person name="Zeng P."/>
            <person name="Satapoomin P."/>
            <person name="Huang J."/>
            <person name="Bowman M."/>
            <person name="Iovene M."/>
            <person name="Sanseverino W."/>
            <person name="Cavagnaro P."/>
            <person name="Yildiz M."/>
            <person name="Macko-Podgorni A."/>
            <person name="Moranska E."/>
            <person name="Grzebelus E."/>
            <person name="Grzebelus D."/>
            <person name="Ashrafi H."/>
            <person name="Zheng Z."/>
            <person name="Cheng S."/>
            <person name="Spooner D."/>
            <person name="Van Deynze A."/>
            <person name="Simon P."/>
        </authorList>
    </citation>
    <scope>NUCLEOTIDE SEQUENCE</scope>
    <source>
        <tissue evidence="9">Leaf</tissue>
    </source>
</reference>
<accession>A0AAF0X987</accession>
<evidence type="ECO:0000256" key="7">
    <source>
        <dbReference type="SAM" id="MobiDB-lite"/>
    </source>
</evidence>
<dbReference type="AlphaFoldDB" id="A0AAF0X987"/>
<dbReference type="Proteomes" id="UP000077755">
    <property type="component" value="Chromosome 5"/>
</dbReference>
<feature type="transmembrane region" description="Helical" evidence="6">
    <location>
        <begin position="491"/>
        <end position="508"/>
    </location>
</feature>
<evidence type="ECO:0000256" key="6">
    <source>
        <dbReference type="RuleBase" id="RU363132"/>
    </source>
</evidence>
<keyword evidence="4 6" id="KW-1133">Transmembrane helix</keyword>
<feature type="region of interest" description="Disordered" evidence="7">
    <location>
        <begin position="266"/>
        <end position="295"/>
    </location>
</feature>
<reference evidence="9" key="2">
    <citation type="submission" date="2022-03" db="EMBL/GenBank/DDBJ databases">
        <title>Draft title - Genomic analysis of global carrot germplasm unveils the trajectory of domestication and the origin of high carotenoid orange carrot.</title>
        <authorList>
            <person name="Iorizzo M."/>
            <person name="Ellison S."/>
            <person name="Senalik D."/>
            <person name="Macko-Podgorni A."/>
            <person name="Grzebelus D."/>
            <person name="Bostan H."/>
            <person name="Rolling W."/>
            <person name="Curaba J."/>
            <person name="Simon P."/>
        </authorList>
    </citation>
    <scope>NUCLEOTIDE SEQUENCE</scope>
    <source>
        <tissue evidence="9">Leaf</tissue>
    </source>
</reference>
<dbReference type="KEGG" id="dcr:108220089"/>
<evidence type="ECO:0000256" key="5">
    <source>
        <dbReference type="ARBA" id="ARBA00023136"/>
    </source>
</evidence>
<feature type="domain" description="Reticulon" evidence="8">
    <location>
        <begin position="380"/>
        <end position="532"/>
    </location>
</feature>
<evidence type="ECO:0000256" key="2">
    <source>
        <dbReference type="ARBA" id="ARBA00022692"/>
    </source>
</evidence>
<keyword evidence="3 6" id="KW-0256">Endoplasmic reticulum</keyword>
<keyword evidence="10" id="KW-1185">Reference proteome</keyword>
<feature type="transmembrane region" description="Helical" evidence="6">
    <location>
        <begin position="392"/>
        <end position="408"/>
    </location>
</feature>
<dbReference type="Pfam" id="PF02453">
    <property type="entry name" value="Reticulon"/>
    <property type="match status" value="1"/>
</dbReference>
<feature type="transmembrane region" description="Helical" evidence="6">
    <location>
        <begin position="556"/>
        <end position="584"/>
    </location>
</feature>
<feature type="compositionally biased region" description="Polar residues" evidence="7">
    <location>
        <begin position="266"/>
        <end position="278"/>
    </location>
</feature>
<keyword evidence="2 6" id="KW-0812">Transmembrane</keyword>
<evidence type="ECO:0000313" key="10">
    <source>
        <dbReference type="Proteomes" id="UP000077755"/>
    </source>
</evidence>
<proteinExistence type="predicted"/>
<dbReference type="GO" id="GO:0005789">
    <property type="term" value="C:endoplasmic reticulum membrane"/>
    <property type="evidence" value="ECO:0007669"/>
    <property type="project" value="UniProtKB-SubCell"/>
</dbReference>
<dbReference type="PANTHER" id="PTHR46626:SF1">
    <property type="entry name" value="RETICULON-LIKE PROTEIN B21"/>
    <property type="match status" value="1"/>
</dbReference>
<feature type="transmembrane region" description="Helical" evidence="6">
    <location>
        <begin position="414"/>
        <end position="434"/>
    </location>
</feature>
<dbReference type="PROSITE" id="PS50845">
    <property type="entry name" value="RETICULON"/>
    <property type="match status" value="1"/>
</dbReference>
<dbReference type="InterPro" id="IPR044647">
    <property type="entry name" value="RTNLB17/18/21"/>
</dbReference>
<organism evidence="9 10">
    <name type="scientific">Daucus carota subsp. sativus</name>
    <name type="common">Carrot</name>
    <dbReference type="NCBI Taxonomy" id="79200"/>
    <lineage>
        <taxon>Eukaryota</taxon>
        <taxon>Viridiplantae</taxon>
        <taxon>Streptophyta</taxon>
        <taxon>Embryophyta</taxon>
        <taxon>Tracheophyta</taxon>
        <taxon>Spermatophyta</taxon>
        <taxon>Magnoliopsida</taxon>
        <taxon>eudicotyledons</taxon>
        <taxon>Gunneridae</taxon>
        <taxon>Pentapetalae</taxon>
        <taxon>asterids</taxon>
        <taxon>campanulids</taxon>
        <taxon>Apiales</taxon>
        <taxon>Apiaceae</taxon>
        <taxon>Apioideae</taxon>
        <taxon>Scandiceae</taxon>
        <taxon>Daucinae</taxon>
        <taxon>Daucus</taxon>
        <taxon>Daucus sect. Daucus</taxon>
    </lineage>
</organism>
<evidence type="ECO:0000256" key="4">
    <source>
        <dbReference type="ARBA" id="ARBA00022989"/>
    </source>
</evidence>